<feature type="compositionally biased region" description="Low complexity" evidence="1">
    <location>
        <begin position="53"/>
        <end position="62"/>
    </location>
</feature>
<dbReference type="Gramene" id="Zm00001eb169690_T001">
    <property type="protein sequence ID" value="Zm00001eb169690_P001"/>
    <property type="gene ID" value="Zm00001eb169690"/>
</dbReference>
<proteinExistence type="evidence at transcript level"/>
<feature type="region of interest" description="Disordered" evidence="1">
    <location>
        <begin position="1"/>
        <end position="71"/>
    </location>
</feature>
<dbReference type="EMBL" id="BT064072">
    <property type="protein sequence ID" value="ACN28769.1"/>
    <property type="molecule type" value="mRNA"/>
</dbReference>
<keyword evidence="4" id="KW-1185">Reference proteome</keyword>
<dbReference type="AlphaFoldDB" id="C0P703"/>
<reference evidence="4" key="2">
    <citation type="journal article" date="2009" name="Science">
        <title>The B73 maize genome: complexity, diversity, and dynamics.</title>
        <authorList>
            <person name="Schnable P.S."/>
            <person name="Ware D."/>
            <person name="Fulton R.S."/>
            <person name="Stein J.C."/>
            <person name="Wei F."/>
            <person name="Pasternak S."/>
            <person name="Liang C."/>
            <person name="Zhang J."/>
            <person name="Fulton L."/>
            <person name="Graves T.A."/>
            <person name="Minx P."/>
            <person name="Reily A.D."/>
            <person name="Courtney L."/>
            <person name="Kruchowski S.S."/>
            <person name="Tomlinson C."/>
            <person name="Strong C."/>
            <person name="Delehaunty K."/>
            <person name="Fronick C."/>
            <person name="Courtney B."/>
            <person name="Rock S.M."/>
            <person name="Belter E."/>
            <person name="Du F."/>
            <person name="Kim K."/>
            <person name="Abbott R.M."/>
            <person name="Cotton M."/>
            <person name="Levy A."/>
            <person name="Marchetto P."/>
            <person name="Ochoa K."/>
            <person name="Jackson S.M."/>
            <person name="Gillam B."/>
            <person name="Chen W."/>
            <person name="Yan L."/>
            <person name="Higginbotham J."/>
            <person name="Cardenas M."/>
            <person name="Waligorski J."/>
            <person name="Applebaum E."/>
            <person name="Phelps L."/>
            <person name="Falcone J."/>
            <person name="Kanchi K."/>
            <person name="Thane T."/>
            <person name="Scimone A."/>
            <person name="Thane N."/>
            <person name="Henke J."/>
            <person name="Wang T."/>
            <person name="Ruppert J."/>
            <person name="Shah N."/>
            <person name="Rotter K."/>
            <person name="Hodges J."/>
            <person name="Ingenthron E."/>
            <person name="Cordes M."/>
            <person name="Kohlberg S."/>
            <person name="Sgro J."/>
            <person name="Delgado B."/>
            <person name="Mead K."/>
            <person name="Chinwalla A."/>
            <person name="Leonard S."/>
            <person name="Crouse K."/>
            <person name="Collura K."/>
            <person name="Kudrna D."/>
            <person name="Currie J."/>
            <person name="He R."/>
            <person name="Angelova A."/>
            <person name="Rajasekar S."/>
            <person name="Mueller T."/>
            <person name="Lomeli R."/>
            <person name="Scara G."/>
            <person name="Ko A."/>
            <person name="Delaney K."/>
            <person name="Wissotski M."/>
            <person name="Lopez G."/>
            <person name="Campos D."/>
            <person name="Braidotti M."/>
            <person name="Ashley E."/>
            <person name="Golser W."/>
            <person name="Kim H."/>
            <person name="Lee S."/>
            <person name="Lin J."/>
            <person name="Dujmic Z."/>
            <person name="Kim W."/>
            <person name="Talag J."/>
            <person name="Zuccolo A."/>
            <person name="Fan C."/>
            <person name="Sebastian A."/>
            <person name="Kramer M."/>
            <person name="Spiegel L."/>
            <person name="Nascimento L."/>
            <person name="Zutavern T."/>
            <person name="Miller B."/>
            <person name="Ambroise C."/>
            <person name="Muller S."/>
            <person name="Spooner W."/>
            <person name="Narechania A."/>
            <person name="Ren L."/>
            <person name="Wei S."/>
            <person name="Kumari S."/>
            <person name="Faga B."/>
            <person name="Levy M.J."/>
            <person name="McMahan L."/>
            <person name="Van Buren P."/>
            <person name="Vaughn M.W."/>
            <person name="Ying K."/>
            <person name="Yeh C.-T."/>
            <person name="Emrich S.J."/>
            <person name="Jia Y."/>
            <person name="Kalyanaraman A."/>
            <person name="Hsia A.-P."/>
            <person name="Barbazuk W.B."/>
            <person name="Baucom R.S."/>
            <person name="Brutnell T.P."/>
            <person name="Carpita N.C."/>
            <person name="Chaparro C."/>
            <person name="Chia J.-M."/>
            <person name="Deragon J.-M."/>
            <person name="Estill J.C."/>
            <person name="Fu Y."/>
            <person name="Jeddeloh J.A."/>
            <person name="Han Y."/>
            <person name="Lee H."/>
            <person name="Li P."/>
            <person name="Lisch D.R."/>
            <person name="Liu S."/>
            <person name="Liu Z."/>
            <person name="Nagel D.H."/>
            <person name="McCann M.C."/>
            <person name="SanMiguel P."/>
            <person name="Myers A.M."/>
            <person name="Nettleton D."/>
            <person name="Nguyen J."/>
            <person name="Penning B.W."/>
            <person name="Ponnala L."/>
            <person name="Schneider K.L."/>
            <person name="Schwartz D.C."/>
            <person name="Sharma A."/>
            <person name="Soderlund C."/>
            <person name="Springer N.M."/>
            <person name="Sun Q."/>
            <person name="Wang H."/>
            <person name="Waterman M."/>
            <person name="Westerman R."/>
            <person name="Wolfgruber T.K."/>
            <person name="Yang L."/>
            <person name="Yu Y."/>
            <person name="Zhang L."/>
            <person name="Zhou S."/>
            <person name="Zhu Q."/>
            <person name="Bennetzen J.L."/>
            <person name="Dawe R.K."/>
            <person name="Jiang J."/>
            <person name="Jiang N."/>
            <person name="Presting G.G."/>
            <person name="Wessler S.R."/>
            <person name="Aluru S."/>
            <person name="Martienssen R.A."/>
            <person name="Clifton S.W."/>
            <person name="McCombie W.R."/>
            <person name="Wing R.A."/>
            <person name="Wilson R.K."/>
        </authorList>
    </citation>
    <scope>NUCLEOTIDE SEQUENCE [LARGE SCALE GENOMIC DNA]</scope>
    <source>
        <strain evidence="4">cv. B73</strain>
    </source>
</reference>
<evidence type="ECO:0000256" key="1">
    <source>
        <dbReference type="SAM" id="MobiDB-lite"/>
    </source>
</evidence>
<reference evidence="3" key="3">
    <citation type="submission" date="2019-07" db="EMBL/GenBank/DDBJ databases">
        <authorList>
            <person name="Seetharam A."/>
            <person name="Woodhouse M."/>
            <person name="Cannon E."/>
        </authorList>
    </citation>
    <scope>NUCLEOTIDE SEQUENCE [LARGE SCALE GENOMIC DNA]</scope>
    <source>
        <strain evidence="3">cv. B73</strain>
    </source>
</reference>
<sequence>MNAGKLPDELREREEEEEEELTAGIAHCEGGTNRKGEGLVRRDDVLTGRSRQRGAAAGADGAPRQRRPDGQTSVVVLGVPLPRRRWSCRRCRCRSLHSLALLHVTQRRPHLRAQLGGRVLLAAQREMRAARENNAEEKQERRGR</sequence>
<organism evidence="2">
    <name type="scientific">Zea mays</name>
    <name type="common">Maize</name>
    <dbReference type="NCBI Taxonomy" id="4577"/>
    <lineage>
        <taxon>Eukaryota</taxon>
        <taxon>Viridiplantae</taxon>
        <taxon>Streptophyta</taxon>
        <taxon>Embryophyta</taxon>
        <taxon>Tracheophyta</taxon>
        <taxon>Spermatophyta</taxon>
        <taxon>Magnoliopsida</taxon>
        <taxon>Liliopsida</taxon>
        <taxon>Poales</taxon>
        <taxon>Poaceae</taxon>
        <taxon>PACMAD clade</taxon>
        <taxon>Panicoideae</taxon>
        <taxon>Andropogonodae</taxon>
        <taxon>Andropogoneae</taxon>
        <taxon>Tripsacinae</taxon>
        <taxon>Zea</taxon>
    </lineage>
</organism>
<evidence type="ECO:0000313" key="3">
    <source>
        <dbReference type="EnsemblPlants" id="Zm00001eb169690_P001"/>
    </source>
</evidence>
<feature type="compositionally biased region" description="Basic and acidic residues" evidence="1">
    <location>
        <begin position="1"/>
        <end position="13"/>
    </location>
</feature>
<evidence type="ECO:0000313" key="4">
    <source>
        <dbReference type="Proteomes" id="UP000007305"/>
    </source>
</evidence>
<dbReference type="Proteomes" id="UP000007305">
    <property type="component" value="Chromosome 4"/>
</dbReference>
<protein>
    <submittedName>
        <fullName evidence="2 3">Uncharacterized protein</fullName>
    </submittedName>
</protein>
<reference evidence="2" key="1">
    <citation type="journal article" date="2009" name="PLoS Genet.">
        <title>Sequencing, mapping, and analysis of 27,455 maize full-length cDNAs.</title>
        <authorList>
            <person name="Soderlund C."/>
            <person name="Descour A."/>
            <person name="Kudrna D."/>
            <person name="Bomhoff M."/>
            <person name="Boyd L."/>
            <person name="Currie J."/>
            <person name="Angelova A."/>
            <person name="Collura K."/>
            <person name="Wissotski M."/>
            <person name="Ashley E."/>
            <person name="Morrow D."/>
            <person name="Fernandes J."/>
            <person name="Walbot V."/>
            <person name="Yu Y."/>
        </authorList>
    </citation>
    <scope>NUCLEOTIDE SEQUENCE</scope>
    <source>
        <strain evidence="2">B73</strain>
    </source>
</reference>
<reference evidence="3" key="4">
    <citation type="submission" date="2021-05" db="UniProtKB">
        <authorList>
            <consortium name="EnsemblPlants"/>
        </authorList>
    </citation>
    <scope>IDENTIFICATION</scope>
    <source>
        <strain evidence="3">cv. B73</strain>
    </source>
</reference>
<feature type="compositionally biased region" description="Basic and acidic residues" evidence="1">
    <location>
        <begin position="32"/>
        <end position="46"/>
    </location>
</feature>
<name>C0P703_MAIZE</name>
<accession>C0P703</accession>
<dbReference type="EnsemblPlants" id="Zm00001eb169690_T001">
    <property type="protein sequence ID" value="Zm00001eb169690_P001"/>
    <property type="gene ID" value="Zm00001eb169690"/>
</dbReference>
<evidence type="ECO:0000313" key="2">
    <source>
        <dbReference type="EMBL" id="ACN28769.1"/>
    </source>
</evidence>